<comment type="caution">
    <text evidence="3">The sequence shown here is derived from an EMBL/GenBank/DDBJ whole genome shotgun (WGS) entry which is preliminary data.</text>
</comment>
<keyword evidence="4" id="KW-1185">Reference proteome</keyword>
<dbReference type="EMBL" id="QEKH01000044">
    <property type="protein sequence ID" value="PVY35114.1"/>
    <property type="molecule type" value="Genomic_DNA"/>
</dbReference>
<evidence type="ECO:0000256" key="1">
    <source>
        <dbReference type="ARBA" id="ARBA00006484"/>
    </source>
</evidence>
<evidence type="ECO:0000313" key="4">
    <source>
        <dbReference type="Proteomes" id="UP000245959"/>
    </source>
</evidence>
<proteinExistence type="inferred from homology"/>
<dbReference type="PANTHER" id="PTHR43639:SF1">
    <property type="entry name" value="SHORT-CHAIN DEHYDROGENASE_REDUCTASE FAMILY PROTEIN"/>
    <property type="match status" value="1"/>
</dbReference>
<dbReference type="RefSeq" id="WP_165833192.1">
    <property type="nucleotide sequence ID" value="NZ_CABMMC010000300.1"/>
</dbReference>
<reference evidence="3 4" key="1">
    <citation type="submission" date="2018-04" db="EMBL/GenBank/DDBJ databases">
        <title>Genomic Encyclopedia of Type Strains, Phase IV (KMG-IV): sequencing the most valuable type-strain genomes for metagenomic binning, comparative biology and taxonomic classification.</title>
        <authorList>
            <person name="Goeker M."/>
        </authorList>
    </citation>
    <scope>NUCLEOTIDE SEQUENCE [LARGE SCALE GENOMIC DNA]</scope>
    <source>
        <strain evidence="3 4">DSM 14823</strain>
    </source>
</reference>
<evidence type="ECO:0000256" key="2">
    <source>
        <dbReference type="ARBA" id="ARBA00023002"/>
    </source>
</evidence>
<comment type="similarity">
    <text evidence="1">Belongs to the short-chain dehydrogenases/reductases (SDR) family.</text>
</comment>
<dbReference type="InterPro" id="IPR036291">
    <property type="entry name" value="NAD(P)-bd_dom_sf"/>
</dbReference>
<dbReference type="Pfam" id="PF13561">
    <property type="entry name" value="adh_short_C2"/>
    <property type="match status" value="1"/>
</dbReference>
<gene>
    <name evidence="3" type="ORF">C8D82_1448</name>
</gene>
<dbReference type="GO" id="GO:0016491">
    <property type="term" value="F:oxidoreductase activity"/>
    <property type="evidence" value="ECO:0007669"/>
    <property type="project" value="UniProtKB-KW"/>
</dbReference>
<dbReference type="InterPro" id="IPR002347">
    <property type="entry name" value="SDR_fam"/>
</dbReference>
<accession>A0A2U1AFD3</accession>
<dbReference type="PRINTS" id="PR00080">
    <property type="entry name" value="SDRFAMILY"/>
</dbReference>
<dbReference type="PRINTS" id="PR00081">
    <property type="entry name" value="GDHRDH"/>
</dbReference>
<dbReference type="SUPFAM" id="SSF51735">
    <property type="entry name" value="NAD(P)-binding Rossmann-fold domains"/>
    <property type="match status" value="1"/>
</dbReference>
<dbReference type="Proteomes" id="UP000245959">
    <property type="component" value="Unassembled WGS sequence"/>
</dbReference>
<keyword evidence="2" id="KW-0560">Oxidoreductase</keyword>
<organism evidence="3 4">
    <name type="scientific">Victivallis vadensis</name>
    <dbReference type="NCBI Taxonomy" id="172901"/>
    <lineage>
        <taxon>Bacteria</taxon>
        <taxon>Pseudomonadati</taxon>
        <taxon>Lentisphaerota</taxon>
        <taxon>Lentisphaeria</taxon>
        <taxon>Victivallales</taxon>
        <taxon>Victivallaceae</taxon>
        <taxon>Victivallis</taxon>
    </lineage>
</organism>
<protein>
    <recommendedName>
        <fullName evidence="5">NAD(P)-dependent dehydrogenase (Short-subunit alcohol dehydrogenase family)</fullName>
    </recommendedName>
</protein>
<name>A0A2U1AFD3_9BACT</name>
<evidence type="ECO:0008006" key="5">
    <source>
        <dbReference type="Google" id="ProtNLM"/>
    </source>
</evidence>
<dbReference type="AlphaFoldDB" id="A0A2U1AFD3"/>
<evidence type="ECO:0000313" key="3">
    <source>
        <dbReference type="EMBL" id="PVY35114.1"/>
    </source>
</evidence>
<dbReference type="Gene3D" id="3.40.50.720">
    <property type="entry name" value="NAD(P)-binding Rossmann-like Domain"/>
    <property type="match status" value="1"/>
</dbReference>
<dbReference type="PANTHER" id="PTHR43639">
    <property type="entry name" value="OXIDOREDUCTASE, SHORT-CHAIN DEHYDROGENASE/REDUCTASE FAMILY (AFU_ORTHOLOGUE AFUA_5G02870)"/>
    <property type="match status" value="1"/>
</dbReference>
<sequence>MKIAGKRVLVTGGAVRVGAELVRAFAEAGADVLIHCRNSHAQAEALAASLPNPSRHRVLAADLALPGEAERLFREAGRIDILVNNASLFRLKELADSDEMSDRAHFEVNFWSPLTLMKLFARQGLSEGAVINLLDQEVLQASPHGGAYSLSRRALAEATLELARELGPRNLRFNAVAPGPVLPPVGLEDSRMVKTLPTVPLRRKVELDDLARAVLFLASNDSITGAILNVDGGQHL</sequence>
<dbReference type="GeneID" id="78297040"/>